<evidence type="ECO:0008006" key="3">
    <source>
        <dbReference type="Google" id="ProtNLM"/>
    </source>
</evidence>
<reference evidence="2" key="1">
    <citation type="submission" date="2018-05" db="EMBL/GenBank/DDBJ databases">
        <authorList>
            <person name="Lanie J.A."/>
            <person name="Ng W.-L."/>
            <person name="Kazmierczak K.M."/>
            <person name="Andrzejewski T.M."/>
            <person name="Davidsen T.M."/>
            <person name="Wayne K.J."/>
            <person name="Tettelin H."/>
            <person name="Glass J.I."/>
            <person name="Rusch D."/>
            <person name="Podicherti R."/>
            <person name="Tsui H.-C.T."/>
            <person name="Winkler M.E."/>
        </authorList>
    </citation>
    <scope>NUCLEOTIDE SEQUENCE</scope>
</reference>
<dbReference type="EMBL" id="UINC01044382">
    <property type="protein sequence ID" value="SVB49766.1"/>
    <property type="molecule type" value="Genomic_DNA"/>
</dbReference>
<keyword evidence="1" id="KW-1133">Transmembrane helix</keyword>
<evidence type="ECO:0000313" key="2">
    <source>
        <dbReference type="EMBL" id="SVB49766.1"/>
    </source>
</evidence>
<keyword evidence="1" id="KW-0472">Membrane</keyword>
<organism evidence="2">
    <name type="scientific">marine metagenome</name>
    <dbReference type="NCBI Taxonomy" id="408172"/>
    <lineage>
        <taxon>unclassified sequences</taxon>
        <taxon>metagenomes</taxon>
        <taxon>ecological metagenomes</taxon>
    </lineage>
</organism>
<dbReference type="AlphaFoldDB" id="A0A382EG41"/>
<sequence length="178" mass="20107">MMRHVFNGSTLIVMVLVLCFTQTDRLSAHGDMKEIFVGNVDDYQIRVSVLPHQPMVGHAHFTIEPTNVNTGNPIEEAIITLIVRNRDEAFESRAVNTPSSTTMYDANLTFYEEGDWEAEVRIQTLPERESSVFFTVNVSGESIVSGTSAGYFFLFIFGILVVVPIILVLRYRRRNETA</sequence>
<accession>A0A382EG41</accession>
<keyword evidence="1" id="KW-0812">Transmembrane</keyword>
<protein>
    <recommendedName>
        <fullName evidence="3">YtkA-like domain-containing protein</fullName>
    </recommendedName>
</protein>
<proteinExistence type="predicted"/>
<gene>
    <name evidence="2" type="ORF">METZ01_LOCUS202620</name>
</gene>
<evidence type="ECO:0000256" key="1">
    <source>
        <dbReference type="SAM" id="Phobius"/>
    </source>
</evidence>
<feature type="transmembrane region" description="Helical" evidence="1">
    <location>
        <begin position="149"/>
        <end position="169"/>
    </location>
</feature>
<name>A0A382EG41_9ZZZZ</name>